<protein>
    <submittedName>
        <fullName evidence="3">Uncharacterized protein LOC109714922 isoform X1</fullName>
    </submittedName>
</protein>
<keyword evidence="2" id="KW-1185">Reference proteome</keyword>
<evidence type="ECO:0000313" key="2">
    <source>
        <dbReference type="Proteomes" id="UP000515123"/>
    </source>
</evidence>
<dbReference type="GeneID" id="109714922"/>
<accession>A0A6P5FI18</accession>
<dbReference type="AlphaFoldDB" id="A0A6P5FI18"/>
<dbReference type="Proteomes" id="UP000515123">
    <property type="component" value="Linkage group 9"/>
</dbReference>
<evidence type="ECO:0000313" key="3">
    <source>
        <dbReference type="RefSeq" id="XP_020095257.1"/>
    </source>
</evidence>
<evidence type="ECO:0000256" key="1">
    <source>
        <dbReference type="SAM" id="MobiDB-lite"/>
    </source>
</evidence>
<feature type="region of interest" description="Disordered" evidence="1">
    <location>
        <begin position="1"/>
        <end position="24"/>
    </location>
</feature>
<sequence>MDLVHARSQNEASSPSPPPPPLPTLYYGEGGCGARATCGCEHVGVPGGGEGDVARYGRQRVVGGGHHGRRMLRLRGAPLRRHRLPLLLLHHLLMLLQSTANLDDAKVASSANLSVMGYVILDLICHVFWTRIINLLSTSISFSLQC</sequence>
<reference evidence="2" key="1">
    <citation type="journal article" date="2015" name="Nat. Genet.">
        <title>The pineapple genome and the evolution of CAM photosynthesis.</title>
        <authorList>
            <person name="Ming R."/>
            <person name="VanBuren R."/>
            <person name="Wai C.M."/>
            <person name="Tang H."/>
            <person name="Schatz M.C."/>
            <person name="Bowers J.E."/>
            <person name="Lyons E."/>
            <person name="Wang M.L."/>
            <person name="Chen J."/>
            <person name="Biggers E."/>
            <person name="Zhang J."/>
            <person name="Huang L."/>
            <person name="Zhang L."/>
            <person name="Miao W."/>
            <person name="Zhang J."/>
            <person name="Ye Z."/>
            <person name="Miao C."/>
            <person name="Lin Z."/>
            <person name="Wang H."/>
            <person name="Zhou H."/>
            <person name="Yim W.C."/>
            <person name="Priest H.D."/>
            <person name="Zheng C."/>
            <person name="Woodhouse M."/>
            <person name="Edger P.P."/>
            <person name="Guyot R."/>
            <person name="Guo H.B."/>
            <person name="Guo H."/>
            <person name="Zheng G."/>
            <person name="Singh R."/>
            <person name="Sharma A."/>
            <person name="Min X."/>
            <person name="Zheng Y."/>
            <person name="Lee H."/>
            <person name="Gurtowski J."/>
            <person name="Sedlazeck F.J."/>
            <person name="Harkess A."/>
            <person name="McKain M.R."/>
            <person name="Liao Z."/>
            <person name="Fang J."/>
            <person name="Liu J."/>
            <person name="Zhang X."/>
            <person name="Zhang Q."/>
            <person name="Hu W."/>
            <person name="Qin Y."/>
            <person name="Wang K."/>
            <person name="Chen L.Y."/>
            <person name="Shirley N."/>
            <person name="Lin Y.R."/>
            <person name="Liu L.Y."/>
            <person name="Hernandez A.G."/>
            <person name="Wright C.L."/>
            <person name="Bulone V."/>
            <person name="Tuskan G.A."/>
            <person name="Heath K."/>
            <person name="Zee F."/>
            <person name="Moore P.H."/>
            <person name="Sunkar R."/>
            <person name="Leebens-Mack J.H."/>
            <person name="Mockler T."/>
            <person name="Bennetzen J.L."/>
            <person name="Freeling M."/>
            <person name="Sankoff D."/>
            <person name="Paterson A.H."/>
            <person name="Zhu X."/>
            <person name="Yang X."/>
            <person name="Smith J.A."/>
            <person name="Cushman J.C."/>
            <person name="Paull R.E."/>
            <person name="Yu Q."/>
        </authorList>
    </citation>
    <scope>NUCLEOTIDE SEQUENCE [LARGE SCALE GENOMIC DNA]</scope>
    <source>
        <strain evidence="2">cv. F153</strain>
    </source>
</reference>
<gene>
    <name evidence="3" type="primary">LOC109714922</name>
</gene>
<name>A0A6P5FI18_ANACO</name>
<reference evidence="3" key="2">
    <citation type="submission" date="2025-08" db="UniProtKB">
        <authorList>
            <consortium name="RefSeq"/>
        </authorList>
    </citation>
    <scope>IDENTIFICATION</scope>
    <source>
        <tissue evidence="3">Leaf</tissue>
    </source>
</reference>
<organism evidence="2 3">
    <name type="scientific">Ananas comosus</name>
    <name type="common">Pineapple</name>
    <name type="synonym">Ananas ananas</name>
    <dbReference type="NCBI Taxonomy" id="4615"/>
    <lineage>
        <taxon>Eukaryota</taxon>
        <taxon>Viridiplantae</taxon>
        <taxon>Streptophyta</taxon>
        <taxon>Embryophyta</taxon>
        <taxon>Tracheophyta</taxon>
        <taxon>Spermatophyta</taxon>
        <taxon>Magnoliopsida</taxon>
        <taxon>Liliopsida</taxon>
        <taxon>Poales</taxon>
        <taxon>Bromeliaceae</taxon>
        <taxon>Bromelioideae</taxon>
        <taxon>Ananas</taxon>
    </lineage>
</organism>
<proteinExistence type="predicted"/>
<dbReference type="RefSeq" id="XP_020095257.1">
    <property type="nucleotide sequence ID" value="XM_020239668.1"/>
</dbReference>